<evidence type="ECO:0000256" key="2">
    <source>
        <dbReference type="ARBA" id="ARBA00022840"/>
    </source>
</evidence>
<dbReference type="AlphaFoldDB" id="A0A7R8D2X2"/>
<dbReference type="Pfam" id="PF00004">
    <property type="entry name" value="AAA"/>
    <property type="match status" value="1"/>
</dbReference>
<dbReference type="GO" id="GO:0016887">
    <property type="term" value="F:ATP hydrolysis activity"/>
    <property type="evidence" value="ECO:0007669"/>
    <property type="project" value="InterPro"/>
</dbReference>
<dbReference type="InterPro" id="IPR050221">
    <property type="entry name" value="26S_Proteasome_ATPase"/>
</dbReference>
<dbReference type="Gene3D" id="3.40.50.300">
    <property type="entry name" value="P-loop containing nucleotide triphosphate hydrolases"/>
    <property type="match status" value="1"/>
</dbReference>
<evidence type="ECO:0000313" key="5">
    <source>
        <dbReference type="Proteomes" id="UP000675881"/>
    </source>
</evidence>
<accession>A0A7R8D2X2</accession>
<dbReference type="OrthoDB" id="10255768at2759"/>
<reference evidence="4" key="1">
    <citation type="submission" date="2021-02" db="EMBL/GenBank/DDBJ databases">
        <authorList>
            <person name="Bekaert M."/>
        </authorList>
    </citation>
    <scope>NUCLEOTIDE SEQUENCE</scope>
    <source>
        <strain evidence="4">IoA-00</strain>
    </source>
</reference>
<dbReference type="InterPro" id="IPR027417">
    <property type="entry name" value="P-loop_NTPase"/>
</dbReference>
<gene>
    <name evidence="4" type="ORF">LSAA_13404</name>
</gene>
<name>A0A7R8D2X2_LEPSM</name>
<protein>
    <submittedName>
        <fullName evidence="4">PSMC1</fullName>
    </submittedName>
</protein>
<dbReference type="InterPro" id="IPR012340">
    <property type="entry name" value="NA-bd_OB-fold"/>
</dbReference>
<dbReference type="SUPFAM" id="SSF52540">
    <property type="entry name" value="P-loop containing nucleoside triphosphate hydrolases"/>
    <property type="match status" value="1"/>
</dbReference>
<dbReference type="Proteomes" id="UP000675881">
    <property type="component" value="Chromosome 7"/>
</dbReference>
<dbReference type="InterPro" id="IPR003959">
    <property type="entry name" value="ATPase_AAA_core"/>
</dbReference>
<evidence type="ECO:0000313" key="4">
    <source>
        <dbReference type="EMBL" id="CAF3009488.1"/>
    </source>
</evidence>
<feature type="domain" description="ATPase AAA-type core" evidence="3">
    <location>
        <begin position="150"/>
        <end position="182"/>
    </location>
</feature>
<evidence type="ECO:0000256" key="1">
    <source>
        <dbReference type="ARBA" id="ARBA00022741"/>
    </source>
</evidence>
<keyword evidence="2" id="KW-0067">ATP-binding</keyword>
<sequence>MEKTEHPVPTLVWKKRKCDRGLDAVHKLPFVTPHTKCLLKLLKLDCIKDYLLMEEKFIRSLEKISDDNHAMVYTSVGSEHCVSTLTFIGKAHLELGCSVLLNHRMHAIVSVLRDYTDPLITVMKLEKAPHETYPDIDYYKERGIKLSKIVIFNGPPGTGNTLIAKAVTNQTSAIFLRVVGSPFI</sequence>
<dbReference type="Gene3D" id="2.40.50.140">
    <property type="entry name" value="Nucleic acid-binding proteins"/>
    <property type="match status" value="1"/>
</dbReference>
<dbReference type="EMBL" id="HG994586">
    <property type="protein sequence ID" value="CAF3009488.1"/>
    <property type="molecule type" value="Genomic_DNA"/>
</dbReference>
<dbReference type="PANTHER" id="PTHR23073">
    <property type="entry name" value="26S PROTEASOME REGULATORY SUBUNIT"/>
    <property type="match status" value="1"/>
</dbReference>
<dbReference type="GO" id="GO:0005524">
    <property type="term" value="F:ATP binding"/>
    <property type="evidence" value="ECO:0007669"/>
    <property type="project" value="UniProtKB-KW"/>
</dbReference>
<organism evidence="4 5">
    <name type="scientific">Lepeophtheirus salmonis</name>
    <name type="common">Salmon louse</name>
    <name type="synonym">Caligus salmonis</name>
    <dbReference type="NCBI Taxonomy" id="72036"/>
    <lineage>
        <taxon>Eukaryota</taxon>
        <taxon>Metazoa</taxon>
        <taxon>Ecdysozoa</taxon>
        <taxon>Arthropoda</taxon>
        <taxon>Crustacea</taxon>
        <taxon>Multicrustacea</taxon>
        <taxon>Hexanauplia</taxon>
        <taxon>Copepoda</taxon>
        <taxon>Siphonostomatoida</taxon>
        <taxon>Caligidae</taxon>
        <taxon>Lepeophtheirus</taxon>
    </lineage>
</organism>
<keyword evidence="5" id="KW-1185">Reference proteome</keyword>
<proteinExistence type="predicted"/>
<evidence type="ECO:0000259" key="3">
    <source>
        <dbReference type="Pfam" id="PF00004"/>
    </source>
</evidence>
<keyword evidence="1" id="KW-0547">Nucleotide-binding</keyword>